<dbReference type="AlphaFoldDB" id="A0A7C0U6K6"/>
<dbReference type="FunFam" id="3.40.50.720:FF:000084">
    <property type="entry name" value="Short-chain dehydrogenase reductase"/>
    <property type="match status" value="1"/>
</dbReference>
<dbReference type="PANTHER" id="PTHR42760">
    <property type="entry name" value="SHORT-CHAIN DEHYDROGENASES/REDUCTASES FAMILY MEMBER"/>
    <property type="match status" value="1"/>
</dbReference>
<proteinExistence type="inferred from homology"/>
<dbReference type="InterPro" id="IPR036291">
    <property type="entry name" value="NAD(P)-bd_dom_sf"/>
</dbReference>
<comment type="caution">
    <text evidence="4">The sequence shown here is derived from an EMBL/GenBank/DDBJ whole genome shotgun (WGS) entry which is preliminary data.</text>
</comment>
<gene>
    <name evidence="4" type="ORF">ENF32_04390</name>
</gene>
<accession>A0A7C0U6K6</accession>
<dbReference type="PROSITE" id="PS00061">
    <property type="entry name" value="ADH_SHORT"/>
    <property type="match status" value="1"/>
</dbReference>
<dbReference type="PRINTS" id="PR00080">
    <property type="entry name" value="SDRFAMILY"/>
</dbReference>
<dbReference type="SUPFAM" id="SSF51735">
    <property type="entry name" value="NAD(P)-binding Rossmann-fold domains"/>
    <property type="match status" value="1"/>
</dbReference>
<dbReference type="InterPro" id="IPR002347">
    <property type="entry name" value="SDR_fam"/>
</dbReference>
<sequence>MSMGVEGVFRLDGRVALVTGASRGIGRAISQVLARAGARVVLVSRKEALLAQLQREIQDTGGEAYYQVANVAEERSMEWVFKWVGEEFGCLHILVNNAGVSPHYLPFHETARKDWEKMLDVNLKGVFFGCYMAFSLLRAANGASVVNVSSIGGLIGLPRVAVYTATKGALATFTKALAAEWAPYHIRVNALCPGFIETDMTSGLSSNEKLKGELLARIPLARFGKPEEVAYATLFMVSPAASYMTGHCLVVDGGWTAW</sequence>
<dbReference type="InterPro" id="IPR020904">
    <property type="entry name" value="Sc_DH/Rdtase_CS"/>
</dbReference>
<protein>
    <submittedName>
        <fullName evidence="4">SDR family oxidoreductase</fullName>
    </submittedName>
</protein>
<evidence type="ECO:0000256" key="2">
    <source>
        <dbReference type="ARBA" id="ARBA00023002"/>
    </source>
</evidence>
<dbReference type="Pfam" id="PF13561">
    <property type="entry name" value="adh_short_C2"/>
    <property type="match status" value="1"/>
</dbReference>
<keyword evidence="2" id="KW-0560">Oxidoreductase</keyword>
<dbReference type="PANTHER" id="PTHR42760:SF115">
    <property type="entry name" value="3-OXOACYL-[ACYL-CARRIER-PROTEIN] REDUCTASE FABG"/>
    <property type="match status" value="1"/>
</dbReference>
<dbReference type="CDD" id="cd05233">
    <property type="entry name" value="SDR_c"/>
    <property type="match status" value="1"/>
</dbReference>
<dbReference type="NCBIfam" id="NF005559">
    <property type="entry name" value="PRK07231.1"/>
    <property type="match status" value="1"/>
</dbReference>
<evidence type="ECO:0000256" key="1">
    <source>
        <dbReference type="ARBA" id="ARBA00006484"/>
    </source>
</evidence>
<evidence type="ECO:0000259" key="3">
    <source>
        <dbReference type="SMART" id="SM00822"/>
    </source>
</evidence>
<reference evidence="4" key="1">
    <citation type="journal article" date="2020" name="mSystems">
        <title>Genome- and Community-Level Interaction Insights into Carbon Utilization and Element Cycling Functions of Hydrothermarchaeota in Hydrothermal Sediment.</title>
        <authorList>
            <person name="Zhou Z."/>
            <person name="Liu Y."/>
            <person name="Xu W."/>
            <person name="Pan J."/>
            <person name="Luo Z.H."/>
            <person name="Li M."/>
        </authorList>
    </citation>
    <scope>NUCLEOTIDE SEQUENCE [LARGE SCALE GENOMIC DNA]</scope>
    <source>
        <strain evidence="4">HyVt-115</strain>
    </source>
</reference>
<comment type="similarity">
    <text evidence="1">Belongs to the short-chain dehydrogenases/reductases (SDR) family.</text>
</comment>
<evidence type="ECO:0000313" key="4">
    <source>
        <dbReference type="EMBL" id="HDD53287.1"/>
    </source>
</evidence>
<dbReference type="GO" id="GO:0016616">
    <property type="term" value="F:oxidoreductase activity, acting on the CH-OH group of donors, NAD or NADP as acceptor"/>
    <property type="evidence" value="ECO:0007669"/>
    <property type="project" value="UniProtKB-ARBA"/>
</dbReference>
<dbReference type="Proteomes" id="UP000885690">
    <property type="component" value="Unassembled WGS sequence"/>
</dbReference>
<dbReference type="InterPro" id="IPR057326">
    <property type="entry name" value="KR_dom"/>
</dbReference>
<dbReference type="PRINTS" id="PR00081">
    <property type="entry name" value="GDHRDH"/>
</dbReference>
<organism evidence="4">
    <name type="scientific">Thermosulfidibacter takaii</name>
    <dbReference type="NCBI Taxonomy" id="412593"/>
    <lineage>
        <taxon>Bacteria</taxon>
        <taxon>Pseudomonadati</taxon>
        <taxon>Thermosulfidibacterota</taxon>
        <taxon>Thermosulfidibacteria</taxon>
        <taxon>Thermosulfidibacterales</taxon>
        <taxon>Thermosulfidibacteraceae</taxon>
    </lineage>
</organism>
<name>A0A7C0U6K6_9BACT</name>
<dbReference type="SMART" id="SM00822">
    <property type="entry name" value="PKS_KR"/>
    <property type="match status" value="1"/>
</dbReference>
<dbReference type="Gene3D" id="3.40.50.720">
    <property type="entry name" value="NAD(P)-binding Rossmann-like Domain"/>
    <property type="match status" value="1"/>
</dbReference>
<dbReference type="EMBL" id="DQWS01000164">
    <property type="protein sequence ID" value="HDD53287.1"/>
    <property type="molecule type" value="Genomic_DNA"/>
</dbReference>
<feature type="domain" description="Ketoreductase" evidence="3">
    <location>
        <begin position="14"/>
        <end position="198"/>
    </location>
</feature>